<evidence type="ECO:0000259" key="1">
    <source>
        <dbReference type="SMART" id="SM00454"/>
    </source>
</evidence>
<organism evidence="2 3">
    <name type="scientific">Gekko japonicus</name>
    <name type="common">Schlegel's Japanese gecko</name>
    <dbReference type="NCBI Taxonomy" id="146911"/>
    <lineage>
        <taxon>Eukaryota</taxon>
        <taxon>Metazoa</taxon>
        <taxon>Chordata</taxon>
        <taxon>Craniata</taxon>
        <taxon>Vertebrata</taxon>
        <taxon>Euteleostomi</taxon>
        <taxon>Lepidosauria</taxon>
        <taxon>Squamata</taxon>
        <taxon>Bifurcata</taxon>
        <taxon>Gekkota</taxon>
        <taxon>Gekkonidae</taxon>
        <taxon>Gekkoninae</taxon>
        <taxon>Gekko</taxon>
    </lineage>
</organism>
<proteinExistence type="predicted"/>
<protein>
    <submittedName>
        <fullName evidence="3">LOW QUALITY PROTEIN: sterile alpha motif domain-containing protein 3</fullName>
    </submittedName>
</protein>
<evidence type="ECO:0000313" key="3">
    <source>
        <dbReference type="RefSeq" id="XP_015266840.1"/>
    </source>
</evidence>
<reference evidence="3" key="1">
    <citation type="submission" date="2025-08" db="UniProtKB">
        <authorList>
            <consortium name="RefSeq"/>
        </authorList>
    </citation>
    <scope>IDENTIFICATION</scope>
</reference>
<name>A0ABM1JZF3_GEKJA</name>
<feature type="domain" description="SAM" evidence="1">
    <location>
        <begin position="1"/>
        <end position="66"/>
    </location>
</feature>
<dbReference type="Proteomes" id="UP000694871">
    <property type="component" value="Unplaced"/>
</dbReference>
<dbReference type="InterPro" id="IPR013761">
    <property type="entry name" value="SAM/pointed_sf"/>
</dbReference>
<dbReference type="SUPFAM" id="SSF47769">
    <property type="entry name" value="SAM/Pointed domain"/>
    <property type="match status" value="1"/>
</dbReference>
<sequence>METWSVDEVCIWLVQKNVGEQVPKFRKEEVRGAAPLALNDRMIQQLVKKTGHQAVLMDLITKCKQQTKGSVFTCESPSSQSPGAMGGLVVVLKEEVMGLNPNWKFYSVLQDYFLIPDVWGPCRGRYVRWRHQGPSDIKDVLATRTQECGPLLLICGDIVRLEVEPEPQQNHLAPTESFDDGSVDQRVLKQKKKNMKHVLARYKALQWTNSYILPEFPYDVKCILAERKYPDHSMRIKTIEFLQADMTKYLEGSLYPTAQQYNDVVNGFLIKMVVALVFEFDVEMSEHINWFNEEYMKTEINWVEVDNRIGETLEIRRLFREFQSLAHKDICKKTAEILEKYSDNILTSYLMKNNPISLALQECLKQRMEDDVLKFMKTTTTCVLLPVVFGEDSFLFAAVNEEVRVSTPVLEVKYQFSVNMCEFSLFVEKEKLAQLDDCTVALAALLATYHAFCIPFPKWLYNTLTFLESLIFEVKRPQLLFVKYKRTQKCEQPNS</sequence>
<dbReference type="PANTHER" id="PTHR47302">
    <property type="entry name" value="STERILE ALPHA MOTIF DOMAIN-CONTAINING PROTEIN 3"/>
    <property type="match status" value="1"/>
</dbReference>
<dbReference type="InterPro" id="IPR001660">
    <property type="entry name" value="SAM"/>
</dbReference>
<dbReference type="Gene3D" id="1.10.150.50">
    <property type="entry name" value="Transcription Factor, Ets-1"/>
    <property type="match status" value="1"/>
</dbReference>
<dbReference type="SMART" id="SM00454">
    <property type="entry name" value="SAM"/>
    <property type="match status" value="1"/>
</dbReference>
<evidence type="ECO:0000313" key="2">
    <source>
        <dbReference type="Proteomes" id="UP000694871"/>
    </source>
</evidence>
<keyword evidence="2" id="KW-1185">Reference proteome</keyword>
<dbReference type="GeneID" id="107110556"/>
<accession>A0ABM1JZF3</accession>
<dbReference type="RefSeq" id="XP_015266840.1">
    <property type="nucleotide sequence ID" value="XM_015411354.1"/>
</dbReference>
<dbReference type="InterPro" id="IPR042812">
    <property type="entry name" value="SAMD3"/>
</dbReference>
<gene>
    <name evidence="3" type="primary">SAMD3</name>
</gene>
<dbReference type="PANTHER" id="PTHR47302:SF1">
    <property type="entry name" value="STERILE ALPHA MOTIF DOMAIN-CONTAINING PROTEIN 3"/>
    <property type="match status" value="1"/>
</dbReference>